<proteinExistence type="predicted"/>
<feature type="compositionally biased region" description="Acidic residues" evidence="2">
    <location>
        <begin position="55"/>
        <end position="85"/>
    </location>
</feature>
<feature type="region of interest" description="Disordered" evidence="2">
    <location>
        <begin position="1"/>
        <end position="93"/>
    </location>
</feature>
<keyword evidence="1" id="KW-0862">Zinc</keyword>
<dbReference type="Pfam" id="PF03352">
    <property type="entry name" value="Adenine_glyco"/>
    <property type="match status" value="2"/>
</dbReference>
<feature type="binding site" evidence="1">
    <location>
        <position position="240"/>
    </location>
    <ligand>
        <name>Zn(2+)</name>
        <dbReference type="ChEBI" id="CHEBI:29105"/>
    </ligand>
</feature>
<evidence type="ECO:0000256" key="1">
    <source>
        <dbReference type="PIRSR" id="PIRSR605019-1"/>
    </source>
</evidence>
<protein>
    <submittedName>
        <fullName evidence="3">DNA-3-methyladenine glycosylase I</fullName>
    </submittedName>
</protein>
<dbReference type="STRING" id="1054147.F4Q9F5"/>
<dbReference type="PANTHER" id="PTHR30037">
    <property type="entry name" value="DNA-3-METHYLADENINE GLYCOSYLASE 1"/>
    <property type="match status" value="1"/>
</dbReference>
<dbReference type="RefSeq" id="XP_004352044.1">
    <property type="nucleotide sequence ID" value="XM_004351992.1"/>
</dbReference>
<dbReference type="Proteomes" id="UP000007797">
    <property type="component" value="Unassembled WGS sequence"/>
</dbReference>
<reference evidence="4" key="1">
    <citation type="journal article" date="2011" name="Genome Res.">
        <title>Phylogeny-wide analysis of social amoeba genomes highlights ancient origins for complex intercellular communication.</title>
        <authorList>
            <person name="Heidel A.J."/>
            <person name="Lawal H.M."/>
            <person name="Felder M."/>
            <person name="Schilde C."/>
            <person name="Helps N.R."/>
            <person name="Tunggal B."/>
            <person name="Rivero F."/>
            <person name="John U."/>
            <person name="Schleicher M."/>
            <person name="Eichinger L."/>
            <person name="Platzer M."/>
            <person name="Noegel A.A."/>
            <person name="Schaap P."/>
            <person name="Gloeckner G."/>
        </authorList>
    </citation>
    <scope>NUCLEOTIDE SEQUENCE [LARGE SCALE GENOMIC DNA]</scope>
    <source>
        <strain evidence="4">SH3</strain>
    </source>
</reference>
<dbReference type="SUPFAM" id="SSF48150">
    <property type="entry name" value="DNA-glycosylase"/>
    <property type="match status" value="1"/>
</dbReference>
<feature type="binding site" evidence="1">
    <location>
        <position position="93"/>
    </location>
    <ligand>
        <name>Zn(2+)</name>
        <dbReference type="ChEBI" id="CHEBI:29105"/>
    </ligand>
</feature>
<sequence length="256" mass="29882">MSTKRKITTNLQTNKKDLDIMSTTPVDDNHQNVTLKQNTRSKKKVKQEIEKDTESSSDESEQVDKEDEESDVEESEEEEEEEESSDEKVVKRCGWVPKGDTESAKLYQEYHDNEWGTPQYDSDRLFEKVLLEGQHCGLSWLTVLLKRKHYKEVFHNFDAEWISKLTDKDIDRLMNDQRLIRNRLKLKSIVSNAKAYLKIKEAGVDFSSFMWSFVGGKPNINHRTTTCYALMQSCGMIDDHSTQCFRHSDNLKKKSK</sequence>
<evidence type="ECO:0000313" key="3">
    <source>
        <dbReference type="EMBL" id="EGG15324.1"/>
    </source>
</evidence>
<organism evidence="3 4">
    <name type="scientific">Cavenderia fasciculata</name>
    <name type="common">Slime mold</name>
    <name type="synonym">Dictyostelium fasciculatum</name>
    <dbReference type="NCBI Taxonomy" id="261658"/>
    <lineage>
        <taxon>Eukaryota</taxon>
        <taxon>Amoebozoa</taxon>
        <taxon>Evosea</taxon>
        <taxon>Eumycetozoa</taxon>
        <taxon>Dictyostelia</taxon>
        <taxon>Acytosteliales</taxon>
        <taxon>Cavenderiaceae</taxon>
        <taxon>Cavenderia</taxon>
    </lineage>
</organism>
<accession>F4Q9F5</accession>
<dbReference type="InterPro" id="IPR011257">
    <property type="entry name" value="DNA_glycosylase"/>
</dbReference>
<dbReference type="AlphaFoldDB" id="F4Q9F5"/>
<feature type="binding site" evidence="1">
    <location>
        <position position="244"/>
    </location>
    <ligand>
        <name>Zn(2+)</name>
        <dbReference type="ChEBI" id="CHEBI:29105"/>
    </ligand>
</feature>
<evidence type="ECO:0000313" key="4">
    <source>
        <dbReference type="Proteomes" id="UP000007797"/>
    </source>
</evidence>
<dbReference type="GO" id="GO:0008725">
    <property type="term" value="F:DNA-3-methyladenine glycosylase activity"/>
    <property type="evidence" value="ECO:0007669"/>
    <property type="project" value="InterPro"/>
</dbReference>
<evidence type="ECO:0000256" key="2">
    <source>
        <dbReference type="SAM" id="MobiDB-lite"/>
    </source>
</evidence>
<dbReference type="PANTHER" id="PTHR30037:SF4">
    <property type="entry name" value="DNA-3-METHYLADENINE GLYCOSYLASE I"/>
    <property type="match status" value="1"/>
</dbReference>
<name>F4Q9F5_CACFS</name>
<dbReference type="GeneID" id="14867703"/>
<dbReference type="Gene3D" id="1.10.340.30">
    <property type="entry name" value="Hypothetical protein, domain 2"/>
    <property type="match status" value="2"/>
</dbReference>
<dbReference type="InterPro" id="IPR005019">
    <property type="entry name" value="Adenine_glyco"/>
</dbReference>
<dbReference type="OrthoDB" id="3941538at2759"/>
<dbReference type="EMBL" id="GL883026">
    <property type="protein sequence ID" value="EGG15324.1"/>
    <property type="molecule type" value="Genomic_DNA"/>
</dbReference>
<feature type="compositionally biased region" description="Polar residues" evidence="2">
    <location>
        <begin position="21"/>
        <end position="38"/>
    </location>
</feature>
<feature type="binding site" evidence="1">
    <location>
        <position position="111"/>
    </location>
    <ligand>
        <name>Zn(2+)</name>
        <dbReference type="ChEBI" id="CHEBI:29105"/>
    </ligand>
</feature>
<dbReference type="GO" id="GO:0006284">
    <property type="term" value="P:base-excision repair"/>
    <property type="evidence" value="ECO:0007669"/>
    <property type="project" value="InterPro"/>
</dbReference>
<dbReference type="InterPro" id="IPR052891">
    <property type="entry name" value="DNA-3mA_glycosylase"/>
</dbReference>
<keyword evidence="4" id="KW-1185">Reference proteome</keyword>
<gene>
    <name evidence="3" type="primary">magA</name>
    <name evidence="3" type="ORF">DFA_10158</name>
</gene>
<dbReference type="GO" id="GO:0046872">
    <property type="term" value="F:metal ion binding"/>
    <property type="evidence" value="ECO:0007669"/>
    <property type="project" value="UniProtKB-KW"/>
</dbReference>
<dbReference type="KEGG" id="dfa:DFA_10158"/>
<keyword evidence="1" id="KW-0479">Metal-binding</keyword>